<protein>
    <submittedName>
        <fullName evidence="2">Rod shape-determining protein MreC</fullName>
    </submittedName>
</protein>
<evidence type="ECO:0000313" key="2">
    <source>
        <dbReference type="EMBL" id="MCH3853896.1"/>
    </source>
</evidence>
<accession>A0AAW5EM76</accession>
<sequence>KFIPKWAKINIGDEILTSGLDNIFFSDVPVGIVSAIKDEDMYQSVEVKPYANINIPAYLYIIDSL</sequence>
<dbReference type="Gene3D" id="2.40.10.350">
    <property type="entry name" value="Rod shape-determining protein MreC, domain 2"/>
    <property type="match status" value="1"/>
</dbReference>
<dbReference type="Proteomes" id="UP001199644">
    <property type="component" value="Unassembled WGS sequence"/>
</dbReference>
<dbReference type="RefSeq" id="WP_276148938.1">
    <property type="nucleotide sequence ID" value="NZ_JAJUOL010001385.1"/>
</dbReference>
<feature type="domain" description="Rod shape-determining protein MreC beta-barrel core" evidence="1">
    <location>
        <begin position="2"/>
        <end position="62"/>
    </location>
</feature>
<comment type="caution">
    <text evidence="2">The sequence shown here is derived from an EMBL/GenBank/DDBJ whole genome shotgun (WGS) entry which is preliminary data.</text>
</comment>
<dbReference type="InterPro" id="IPR055342">
    <property type="entry name" value="MreC_beta-barrel_core"/>
</dbReference>
<reference evidence="2" key="1">
    <citation type="submission" date="2021-12" db="EMBL/GenBank/DDBJ databases">
        <title>Prevalence of phenicol resistance gene fexA in Campylobacter isolated from poultry supply chain.</title>
        <authorList>
            <person name="Tang B."/>
            <person name="Zheng X."/>
            <person name="Lin J."/>
            <person name="Lin R."/>
            <person name="Yang H."/>
            <person name="Shen Z."/>
            <person name="Xia F."/>
        </authorList>
    </citation>
    <scope>NUCLEOTIDE SEQUENCE</scope>
    <source>
        <strain evidence="2">CJHN2011004</strain>
    </source>
</reference>
<gene>
    <name evidence="2" type="ORF">LZC39_17580</name>
</gene>
<proteinExistence type="predicted"/>
<name>A0AAW5EM76_CAMJU</name>
<evidence type="ECO:0000259" key="1">
    <source>
        <dbReference type="Pfam" id="PF04085"/>
    </source>
</evidence>
<dbReference type="AlphaFoldDB" id="A0AAW5EM76"/>
<evidence type="ECO:0000313" key="3">
    <source>
        <dbReference type="Proteomes" id="UP001199644"/>
    </source>
</evidence>
<organism evidence="2 3">
    <name type="scientific">Campylobacter jejuni</name>
    <dbReference type="NCBI Taxonomy" id="197"/>
    <lineage>
        <taxon>Bacteria</taxon>
        <taxon>Pseudomonadati</taxon>
        <taxon>Campylobacterota</taxon>
        <taxon>Epsilonproteobacteria</taxon>
        <taxon>Campylobacterales</taxon>
        <taxon>Campylobacteraceae</taxon>
        <taxon>Campylobacter</taxon>
    </lineage>
</organism>
<feature type="non-terminal residue" evidence="2">
    <location>
        <position position="1"/>
    </location>
</feature>
<dbReference type="InterPro" id="IPR042175">
    <property type="entry name" value="Cell/Rod_MreC_2"/>
</dbReference>
<dbReference type="EMBL" id="JAJUOL010001385">
    <property type="protein sequence ID" value="MCH3853896.1"/>
    <property type="molecule type" value="Genomic_DNA"/>
</dbReference>
<dbReference type="Pfam" id="PF04085">
    <property type="entry name" value="MreC"/>
    <property type="match status" value="1"/>
</dbReference>